<proteinExistence type="predicted"/>
<organism evidence="1 2">
    <name type="scientific">Clostridium putrefaciens</name>
    <dbReference type="NCBI Taxonomy" id="99675"/>
    <lineage>
        <taxon>Bacteria</taxon>
        <taxon>Bacillati</taxon>
        <taxon>Bacillota</taxon>
        <taxon>Clostridia</taxon>
        <taxon>Eubacteriales</taxon>
        <taxon>Clostridiaceae</taxon>
        <taxon>Clostridium</taxon>
    </lineage>
</organism>
<dbReference type="RefSeq" id="WP_115641843.1">
    <property type="nucleotide sequence ID" value="NZ_UFWZ01000001.1"/>
</dbReference>
<accession>A0A381JC50</accession>
<gene>
    <name evidence="1" type="ORF">NCTC9836_02339</name>
</gene>
<dbReference type="OrthoDB" id="1739867at2"/>
<protein>
    <submittedName>
        <fullName evidence="1">Uncharacterized protein</fullName>
    </submittedName>
</protein>
<reference evidence="1 2" key="1">
    <citation type="submission" date="2018-06" db="EMBL/GenBank/DDBJ databases">
        <authorList>
            <consortium name="Pathogen Informatics"/>
            <person name="Doyle S."/>
        </authorList>
    </citation>
    <scope>NUCLEOTIDE SEQUENCE [LARGE SCALE GENOMIC DNA]</scope>
    <source>
        <strain evidence="1 2">NCTC9836</strain>
    </source>
</reference>
<name>A0A381JC50_9CLOT</name>
<dbReference type="AlphaFoldDB" id="A0A381JC50"/>
<keyword evidence="2" id="KW-1185">Reference proteome</keyword>
<evidence type="ECO:0000313" key="1">
    <source>
        <dbReference type="EMBL" id="SUY47967.1"/>
    </source>
</evidence>
<dbReference type="Proteomes" id="UP000254664">
    <property type="component" value="Unassembled WGS sequence"/>
</dbReference>
<dbReference type="EMBL" id="UFWZ01000001">
    <property type="protein sequence ID" value="SUY47967.1"/>
    <property type="molecule type" value="Genomic_DNA"/>
</dbReference>
<evidence type="ECO:0000313" key="2">
    <source>
        <dbReference type="Proteomes" id="UP000254664"/>
    </source>
</evidence>
<sequence>MKEDVMKEIKWNGNSKKMYELVLSQTPLLFKNKIIRLVSNWINDHKIELITEEVIFEIVEDIAPLKIKVKLLPVLKNMRTNG</sequence>